<keyword evidence="1" id="KW-0472">Membrane</keyword>
<evidence type="ECO:0000313" key="3">
    <source>
        <dbReference type="Proteomes" id="UP000286773"/>
    </source>
</evidence>
<protein>
    <submittedName>
        <fullName evidence="2">Uncharacterized protein</fullName>
    </submittedName>
</protein>
<organism evidence="2 3">
    <name type="scientific">Vagococcus acidifermentans</name>
    <dbReference type="NCBI Taxonomy" id="564710"/>
    <lineage>
        <taxon>Bacteria</taxon>
        <taxon>Bacillati</taxon>
        <taxon>Bacillota</taxon>
        <taxon>Bacilli</taxon>
        <taxon>Lactobacillales</taxon>
        <taxon>Enterococcaceae</taxon>
        <taxon>Vagococcus</taxon>
    </lineage>
</organism>
<feature type="transmembrane region" description="Helical" evidence="1">
    <location>
        <begin position="61"/>
        <end position="79"/>
    </location>
</feature>
<proteinExistence type="predicted"/>
<gene>
    <name evidence="2" type="ORF">CBF27_06550</name>
</gene>
<keyword evidence="1" id="KW-0812">Transmembrane</keyword>
<accession>A0A430AVI8</accession>
<comment type="caution">
    <text evidence="2">The sequence shown here is derived from an EMBL/GenBank/DDBJ whole genome shotgun (WGS) entry which is preliminary data.</text>
</comment>
<reference evidence="2 3" key="1">
    <citation type="submission" date="2017-05" db="EMBL/GenBank/DDBJ databases">
        <title>Vagococcus spp. assemblies.</title>
        <authorList>
            <person name="Gulvik C.A."/>
        </authorList>
    </citation>
    <scope>NUCLEOTIDE SEQUENCE [LARGE SCALE GENOMIC DNA]</scope>
    <source>
        <strain evidence="2 3">LMG 24798</strain>
    </source>
</reference>
<sequence>MQLDILRAAAVVSLGLFFMMLCCWGIRQLKITRLAKPCNRSNQFHRKFALFQQKEQVRNRIILLLANFLLTLTVLLLLMKISNLSQKQCEVYAKLSQTRGLSDELATVYDELAVVATSESYQKEKHRARKIEDYNWPDLFSESGAEQVKAEIERDLSEKFAEPLGASAVNLEKNNAQKKVAVEIIRQFDETFEEQAADHVMSPILESFSKVKVVHQVQVIEKNHAAKEVNRLIYLKDSKNNAFVLSEEKVVPGKG</sequence>
<name>A0A430AVI8_9ENTE</name>
<dbReference type="Proteomes" id="UP000286773">
    <property type="component" value="Unassembled WGS sequence"/>
</dbReference>
<evidence type="ECO:0000313" key="2">
    <source>
        <dbReference type="EMBL" id="RSU12080.1"/>
    </source>
</evidence>
<dbReference type="EMBL" id="NGKC01000006">
    <property type="protein sequence ID" value="RSU12080.1"/>
    <property type="molecule type" value="Genomic_DNA"/>
</dbReference>
<evidence type="ECO:0000256" key="1">
    <source>
        <dbReference type="SAM" id="Phobius"/>
    </source>
</evidence>
<dbReference type="AlphaFoldDB" id="A0A430AVI8"/>
<keyword evidence="1" id="KW-1133">Transmembrane helix</keyword>
<keyword evidence="3" id="KW-1185">Reference proteome</keyword>
<feature type="transmembrane region" description="Helical" evidence="1">
    <location>
        <begin position="6"/>
        <end position="26"/>
    </location>
</feature>